<comment type="similarity">
    <text evidence="2 8">Belongs to the cytochrome P450 family.</text>
</comment>
<evidence type="ECO:0000256" key="8">
    <source>
        <dbReference type="RuleBase" id="RU000461"/>
    </source>
</evidence>
<dbReference type="InterPro" id="IPR036396">
    <property type="entry name" value="Cyt_P450_sf"/>
</dbReference>
<dbReference type="Pfam" id="PF00067">
    <property type="entry name" value="p450"/>
    <property type="match status" value="1"/>
</dbReference>
<dbReference type="PANTHER" id="PTHR46696">
    <property type="entry name" value="P450, PUTATIVE (EUROFUNG)-RELATED"/>
    <property type="match status" value="1"/>
</dbReference>
<evidence type="ECO:0000256" key="3">
    <source>
        <dbReference type="ARBA" id="ARBA00022617"/>
    </source>
</evidence>
<evidence type="ECO:0000256" key="7">
    <source>
        <dbReference type="ARBA" id="ARBA00023033"/>
    </source>
</evidence>
<dbReference type="PROSITE" id="PS00086">
    <property type="entry name" value="CYTOCHROME_P450"/>
    <property type="match status" value="1"/>
</dbReference>
<evidence type="ECO:0000256" key="2">
    <source>
        <dbReference type="ARBA" id="ARBA00010617"/>
    </source>
</evidence>
<evidence type="ECO:0000256" key="1">
    <source>
        <dbReference type="ARBA" id="ARBA00001971"/>
    </source>
</evidence>
<keyword evidence="4 8" id="KW-0479">Metal-binding</keyword>
<dbReference type="PANTHER" id="PTHR46696:SF4">
    <property type="entry name" value="BIOTIN BIOSYNTHESIS CYTOCHROME P450"/>
    <property type="match status" value="1"/>
</dbReference>
<sequence length="418" mass="47355">MNAPPESVHFDPFSDEFFNDPFETYRQLRDRAPVYHSTQYDFWALSRYEDVASAMRDHETYSSTKGVTLDHFIDPDAMIPQGVIIMMDPPQHTRMRSLVNKVFTPRAIAKLEPMIRNVIDSIAQTIDVTSFDMVEDFSALFPVEIITTMLGVPPDGRQQIRHWLDALLEREPGNVSTTPHGREAAVTMWRYYYDLVVEKRASPQDDMISRLTQVEVERDDGTMTRLDDMEISAFASLLGGAGAETVTKLVASAAVVFAQHQDQWQALRQDRSLIPAAFEELLRYEGPSQYDIRWSNVDVERHGTVIPKHKPVMLINGSATRDERAFVDPDRFDIRRRHSGHNLGFGYGIHSCLGAALARMEGRIAIDALLDLMPEFEVDVAGLQRVKMPNVFGWGRVPVRAVAQRPRSGALEKTHIGD</sequence>
<dbReference type="EMBL" id="CP092488">
    <property type="protein sequence ID" value="UMB71477.1"/>
    <property type="molecule type" value="Genomic_DNA"/>
</dbReference>
<keyword evidence="3 8" id="KW-0349">Heme</keyword>
<evidence type="ECO:0000313" key="10">
    <source>
        <dbReference type="Proteomes" id="UP001055336"/>
    </source>
</evidence>
<reference evidence="9" key="1">
    <citation type="submission" date="2022-08" db="EMBL/GenBank/DDBJ databases">
        <title>Whole genome sequencing of non-tuberculosis mycobacteria type-strains.</title>
        <authorList>
            <person name="Igarashi Y."/>
            <person name="Osugi A."/>
            <person name="Mitarai S."/>
        </authorList>
    </citation>
    <scope>NUCLEOTIDE SEQUENCE</scope>
    <source>
        <strain evidence="9">DSM 45127</strain>
    </source>
</reference>
<evidence type="ECO:0000256" key="4">
    <source>
        <dbReference type="ARBA" id="ARBA00022723"/>
    </source>
</evidence>
<keyword evidence="7 8" id="KW-0503">Monooxygenase</keyword>
<gene>
    <name evidence="9" type="ORF">MKK62_09645</name>
</gene>
<keyword evidence="6 8" id="KW-0408">Iron</keyword>
<evidence type="ECO:0000256" key="6">
    <source>
        <dbReference type="ARBA" id="ARBA00023004"/>
    </source>
</evidence>
<keyword evidence="5 8" id="KW-0560">Oxidoreductase</keyword>
<name>A0ABY3VPW1_9MYCO</name>
<comment type="cofactor">
    <cofactor evidence="1">
        <name>heme</name>
        <dbReference type="ChEBI" id="CHEBI:30413"/>
    </cofactor>
</comment>
<proteinExistence type="inferred from homology"/>
<dbReference type="SUPFAM" id="SSF48264">
    <property type="entry name" value="Cytochrome P450"/>
    <property type="match status" value="1"/>
</dbReference>
<keyword evidence="10" id="KW-1185">Reference proteome</keyword>
<dbReference type="RefSeq" id="WP_240263228.1">
    <property type="nucleotide sequence ID" value="NZ_CP092488.2"/>
</dbReference>
<organism evidence="9 10">
    <name type="scientific">Mycobacterium paraterrae</name>
    <dbReference type="NCBI Taxonomy" id="577492"/>
    <lineage>
        <taxon>Bacteria</taxon>
        <taxon>Bacillati</taxon>
        <taxon>Actinomycetota</taxon>
        <taxon>Actinomycetes</taxon>
        <taxon>Mycobacteriales</taxon>
        <taxon>Mycobacteriaceae</taxon>
        <taxon>Mycobacterium</taxon>
    </lineage>
</organism>
<dbReference type="InterPro" id="IPR017972">
    <property type="entry name" value="Cyt_P450_CS"/>
</dbReference>
<dbReference type="InterPro" id="IPR002397">
    <property type="entry name" value="Cyt_P450_B"/>
</dbReference>
<dbReference type="InterPro" id="IPR001128">
    <property type="entry name" value="Cyt_P450"/>
</dbReference>
<protein>
    <submittedName>
        <fullName evidence="9">Cytochrome P450</fullName>
    </submittedName>
</protein>
<evidence type="ECO:0000256" key="5">
    <source>
        <dbReference type="ARBA" id="ARBA00023002"/>
    </source>
</evidence>
<dbReference type="PRINTS" id="PR00359">
    <property type="entry name" value="BP450"/>
</dbReference>
<accession>A0ABY3VPW1</accession>
<dbReference type="Gene3D" id="1.10.630.10">
    <property type="entry name" value="Cytochrome P450"/>
    <property type="match status" value="1"/>
</dbReference>
<evidence type="ECO:0000313" key="9">
    <source>
        <dbReference type="EMBL" id="UMB71477.1"/>
    </source>
</evidence>
<dbReference type="Proteomes" id="UP001055336">
    <property type="component" value="Chromosome"/>
</dbReference>